<dbReference type="Gene3D" id="1.10.520.40">
    <property type="entry name" value="CRISPR-associated protein Cse2"/>
    <property type="match status" value="1"/>
</dbReference>
<reference evidence="2" key="1">
    <citation type="submission" date="2020-11" db="EMBL/GenBank/DDBJ databases">
        <title>Complete genome sequence of a novel pathogenic Methylobacterium strain isolated from rice in Vietnam.</title>
        <authorList>
            <person name="Lai K."/>
            <person name="Okazaki S."/>
            <person name="Higashi K."/>
            <person name="Mori H."/>
            <person name="Toyoda A."/>
            <person name="Kurokawa K."/>
        </authorList>
    </citation>
    <scope>NUCLEOTIDE SEQUENCE</scope>
    <source>
        <strain evidence="2">VL1</strain>
    </source>
</reference>
<dbReference type="AlphaFoldDB" id="A0A8H8WRU8"/>
<evidence type="ECO:0000313" key="3">
    <source>
        <dbReference type="Proteomes" id="UP000663508"/>
    </source>
</evidence>
<accession>A0A8H8WRU8</accession>
<dbReference type="KEGG" id="mind:mvi_16030"/>
<dbReference type="Proteomes" id="UP000663508">
    <property type="component" value="Chromosome"/>
</dbReference>
<evidence type="ECO:0008006" key="4">
    <source>
        <dbReference type="Google" id="ProtNLM"/>
    </source>
</evidence>
<dbReference type="InterPro" id="IPR038287">
    <property type="entry name" value="Cse2_sf"/>
</dbReference>
<protein>
    <recommendedName>
        <fullName evidence="4">CRISPR-associated protein Cse2</fullName>
    </recommendedName>
</protein>
<sequence>MPGEAEPMTEAGERTARRAPSLSAQLRSISGRMPGLPTGTRATLRRLDPAAPGRGVDAVIPLLIAAGVNRRAFASDEGFRRWALICHLVATLAGTAAREVHAPVRERGADGQMTGPRHREREAGRRIHAAGVSETRLMRLTTARGPALVAQVARLGRFLAAAGSIPLDLTPLAHLILSEGLDETRADEARLALARAYYAAEAGNDRDTDQIDEDARA</sequence>
<evidence type="ECO:0000256" key="1">
    <source>
        <dbReference type="SAM" id="MobiDB-lite"/>
    </source>
</evidence>
<name>A0A8H8WRU8_9HYPH</name>
<gene>
    <name evidence="2" type="ORF">mvi_16030</name>
</gene>
<evidence type="ECO:0000313" key="2">
    <source>
        <dbReference type="EMBL" id="BCM83142.1"/>
    </source>
</evidence>
<proteinExistence type="predicted"/>
<dbReference type="RefSeq" id="WP_207182211.1">
    <property type="nucleotide sequence ID" value="NZ_AP024145.1"/>
</dbReference>
<organism evidence="2 3">
    <name type="scientific">Methylobacterium indicum</name>
    <dbReference type="NCBI Taxonomy" id="1775910"/>
    <lineage>
        <taxon>Bacteria</taxon>
        <taxon>Pseudomonadati</taxon>
        <taxon>Pseudomonadota</taxon>
        <taxon>Alphaproteobacteria</taxon>
        <taxon>Hyphomicrobiales</taxon>
        <taxon>Methylobacteriaceae</taxon>
        <taxon>Methylobacterium</taxon>
    </lineage>
</organism>
<dbReference type="EMBL" id="AP024145">
    <property type="protein sequence ID" value="BCM83142.1"/>
    <property type="molecule type" value="Genomic_DNA"/>
</dbReference>
<feature type="region of interest" description="Disordered" evidence="1">
    <location>
        <begin position="1"/>
        <end position="22"/>
    </location>
</feature>